<dbReference type="EMBL" id="CP010803">
    <property type="protein sequence ID" value="AJY45041.1"/>
    <property type="molecule type" value="Genomic_DNA"/>
</dbReference>
<proteinExistence type="inferred from homology"/>
<dbReference type="CDD" id="cd03257">
    <property type="entry name" value="ABC_NikE_OppD_transporters"/>
    <property type="match status" value="1"/>
</dbReference>
<evidence type="ECO:0000256" key="7">
    <source>
        <dbReference type="ARBA" id="ARBA00023136"/>
    </source>
</evidence>
<accession>A0A0D5LLL4</accession>
<dbReference type="InterPro" id="IPR003439">
    <property type="entry name" value="ABC_transporter-like_ATP-bd"/>
</dbReference>
<comment type="similarity">
    <text evidence="2">Belongs to the ABC transporter superfamily.</text>
</comment>
<dbReference type="GO" id="GO:0016887">
    <property type="term" value="F:ATP hydrolysis activity"/>
    <property type="evidence" value="ECO:0007669"/>
    <property type="project" value="InterPro"/>
</dbReference>
<dbReference type="GO" id="GO:0005524">
    <property type="term" value="F:ATP binding"/>
    <property type="evidence" value="ECO:0007669"/>
    <property type="project" value="UniProtKB-KW"/>
</dbReference>
<dbReference type="InterPro" id="IPR013563">
    <property type="entry name" value="Oligopep_ABC_C"/>
</dbReference>
<dbReference type="HOGENOM" id="CLU_000604_1_23_5"/>
<evidence type="ECO:0000256" key="2">
    <source>
        <dbReference type="ARBA" id="ARBA00005417"/>
    </source>
</evidence>
<dbReference type="FunFam" id="3.40.50.300:FF:000016">
    <property type="entry name" value="Oligopeptide ABC transporter ATP-binding component"/>
    <property type="match status" value="1"/>
</dbReference>
<dbReference type="KEGG" id="mey:TM49_04010"/>
<dbReference type="Gene3D" id="3.40.50.300">
    <property type="entry name" value="P-loop containing nucleotide triphosphate hydrolases"/>
    <property type="match status" value="1"/>
</dbReference>
<keyword evidence="6 9" id="KW-0067">ATP-binding</keyword>
<keyword evidence="5" id="KW-0547">Nucleotide-binding</keyword>
<dbReference type="PROSITE" id="PS50893">
    <property type="entry name" value="ABC_TRANSPORTER_2"/>
    <property type="match status" value="1"/>
</dbReference>
<feature type="domain" description="ABC transporter" evidence="8">
    <location>
        <begin position="5"/>
        <end position="254"/>
    </location>
</feature>
<dbReference type="NCBIfam" id="TIGR01727">
    <property type="entry name" value="oligo_HPY"/>
    <property type="match status" value="1"/>
</dbReference>
<reference evidence="9 10" key="1">
    <citation type="journal article" date="2015" name="Genome Announc.">
        <title>Complete genome sequence of Martelella endophytica YC6887, which has antifungal activity associated with a halophyte.</title>
        <authorList>
            <person name="Khan A."/>
            <person name="Khan H."/>
            <person name="Chung E.J."/>
            <person name="Hossain M.T."/>
            <person name="Chung Y.R."/>
        </authorList>
    </citation>
    <scope>NUCLEOTIDE SEQUENCE [LARGE SCALE GENOMIC DNA]</scope>
    <source>
        <strain evidence="9">YC6887</strain>
    </source>
</reference>
<keyword evidence="10" id="KW-1185">Reference proteome</keyword>
<name>A0A0D5LLL4_MAREN</name>
<comment type="subcellular location">
    <subcellularLocation>
        <location evidence="1">Cell inner membrane</location>
        <topology evidence="1">Peripheral membrane protein</topology>
    </subcellularLocation>
</comment>
<keyword evidence="4" id="KW-1003">Cell membrane</keyword>
<dbReference type="OrthoDB" id="9815712at2"/>
<evidence type="ECO:0000256" key="5">
    <source>
        <dbReference type="ARBA" id="ARBA00022741"/>
    </source>
</evidence>
<evidence type="ECO:0000256" key="6">
    <source>
        <dbReference type="ARBA" id="ARBA00022840"/>
    </source>
</evidence>
<dbReference type="GO" id="GO:0055085">
    <property type="term" value="P:transmembrane transport"/>
    <property type="evidence" value="ECO:0007669"/>
    <property type="project" value="UniProtKB-ARBA"/>
</dbReference>
<dbReference type="Pfam" id="PF08352">
    <property type="entry name" value="oligo_HPY"/>
    <property type="match status" value="1"/>
</dbReference>
<gene>
    <name evidence="9" type="ORF">TM49_04010</name>
</gene>
<keyword evidence="3" id="KW-0813">Transport</keyword>
<dbReference type="InterPro" id="IPR003593">
    <property type="entry name" value="AAA+_ATPase"/>
</dbReference>
<dbReference type="InterPro" id="IPR027417">
    <property type="entry name" value="P-loop_NTPase"/>
</dbReference>
<evidence type="ECO:0000259" key="8">
    <source>
        <dbReference type="PROSITE" id="PS50893"/>
    </source>
</evidence>
<dbReference type="PANTHER" id="PTHR43297">
    <property type="entry name" value="OLIGOPEPTIDE TRANSPORT ATP-BINDING PROTEIN APPD"/>
    <property type="match status" value="1"/>
</dbReference>
<evidence type="ECO:0000313" key="10">
    <source>
        <dbReference type="Proteomes" id="UP000032611"/>
    </source>
</evidence>
<dbReference type="AlphaFoldDB" id="A0A0D5LLL4"/>
<dbReference type="GO" id="GO:0015833">
    <property type="term" value="P:peptide transport"/>
    <property type="evidence" value="ECO:0007669"/>
    <property type="project" value="InterPro"/>
</dbReference>
<keyword evidence="7" id="KW-0472">Membrane</keyword>
<sequence>MEPVLSLNDVSIVYPGDASDVRAVRNVSLDVAPGETLGLVGESGSGKSSLAAAMLGLLPAGARVEGTVQFEGQEMTQLGETERRRLRGSAIAAIAQDPFTALNPVMRIGKQMVEFQHWQKGLSKTERWNRATEMLARVGLSDPELRMRQFPHQLSGGSRQRVAIGAALLAEPRLLIADEPTTALDATTEAQILTIMRDAKAEMTGATVFITHDISVVSRLCDRVAVLYAGELMETGPVSDVLANPQHPYTRALLDCDPARIDRPTRTLPTIPGTVPPPGAARKGCVFAERCPAAFARCAIEKPKLLSCGAGWKSACHLVTA</sequence>
<dbReference type="STRING" id="1486262.TM49_04010"/>
<protein>
    <submittedName>
        <fullName evidence="9">Peptide ABC transporter ATP-binding protein</fullName>
    </submittedName>
</protein>
<dbReference type="PATRIC" id="fig|1486262.3.peg.817"/>
<dbReference type="GO" id="GO:0005886">
    <property type="term" value="C:plasma membrane"/>
    <property type="evidence" value="ECO:0007669"/>
    <property type="project" value="UniProtKB-SubCell"/>
</dbReference>
<organism evidence="9 10">
    <name type="scientific">Martelella endophytica</name>
    <dbReference type="NCBI Taxonomy" id="1486262"/>
    <lineage>
        <taxon>Bacteria</taxon>
        <taxon>Pseudomonadati</taxon>
        <taxon>Pseudomonadota</taxon>
        <taxon>Alphaproteobacteria</taxon>
        <taxon>Hyphomicrobiales</taxon>
        <taxon>Aurantimonadaceae</taxon>
        <taxon>Martelella</taxon>
    </lineage>
</organism>
<dbReference type="InterPro" id="IPR050388">
    <property type="entry name" value="ABC_Ni/Peptide_Import"/>
</dbReference>
<dbReference type="SUPFAM" id="SSF52540">
    <property type="entry name" value="P-loop containing nucleoside triphosphate hydrolases"/>
    <property type="match status" value="1"/>
</dbReference>
<evidence type="ECO:0000313" key="9">
    <source>
        <dbReference type="EMBL" id="AJY45041.1"/>
    </source>
</evidence>
<evidence type="ECO:0000256" key="3">
    <source>
        <dbReference type="ARBA" id="ARBA00022448"/>
    </source>
</evidence>
<dbReference type="Pfam" id="PF00005">
    <property type="entry name" value="ABC_tran"/>
    <property type="match status" value="1"/>
</dbReference>
<dbReference type="SMART" id="SM00382">
    <property type="entry name" value="AAA"/>
    <property type="match status" value="1"/>
</dbReference>
<dbReference type="PANTHER" id="PTHR43297:SF2">
    <property type="entry name" value="DIPEPTIDE TRANSPORT ATP-BINDING PROTEIN DPPD"/>
    <property type="match status" value="1"/>
</dbReference>
<evidence type="ECO:0000256" key="4">
    <source>
        <dbReference type="ARBA" id="ARBA00022475"/>
    </source>
</evidence>
<evidence type="ECO:0000256" key="1">
    <source>
        <dbReference type="ARBA" id="ARBA00004417"/>
    </source>
</evidence>
<dbReference type="Proteomes" id="UP000032611">
    <property type="component" value="Chromosome"/>
</dbReference>